<evidence type="ECO:0000313" key="3">
    <source>
        <dbReference type="Proteomes" id="UP000622166"/>
    </source>
</evidence>
<sequence>MPYDLRHRQHDPRLRRQGLAAPSQSRRRCPEREPRAARRARQGSERRGRPAAEPDERTAVRFHQARTLAADLTGPHGDPAPATLRPRTTSRPKQPKRATEGNE</sequence>
<reference evidence="2" key="2">
    <citation type="submission" date="2020-09" db="EMBL/GenBank/DDBJ databases">
        <authorList>
            <person name="Sun Q."/>
            <person name="Ohkuma M."/>
        </authorList>
    </citation>
    <scope>NUCLEOTIDE SEQUENCE</scope>
    <source>
        <strain evidence="2">JCM 4815</strain>
    </source>
</reference>
<evidence type="ECO:0000313" key="2">
    <source>
        <dbReference type="EMBL" id="GGZ07146.1"/>
    </source>
</evidence>
<dbReference type="Proteomes" id="UP000622166">
    <property type="component" value="Unassembled WGS sequence"/>
</dbReference>
<reference evidence="2" key="1">
    <citation type="journal article" date="2014" name="Int. J. Syst. Evol. Microbiol.">
        <title>Complete genome sequence of Corynebacterium casei LMG S-19264T (=DSM 44701T), isolated from a smear-ripened cheese.</title>
        <authorList>
            <consortium name="US DOE Joint Genome Institute (JGI-PGF)"/>
            <person name="Walter F."/>
            <person name="Albersmeier A."/>
            <person name="Kalinowski J."/>
            <person name="Ruckert C."/>
        </authorList>
    </citation>
    <scope>NUCLEOTIDE SEQUENCE</scope>
    <source>
        <strain evidence="2">JCM 4815</strain>
    </source>
</reference>
<feature type="region of interest" description="Disordered" evidence="1">
    <location>
        <begin position="1"/>
        <end position="103"/>
    </location>
</feature>
<evidence type="ECO:0000256" key="1">
    <source>
        <dbReference type="SAM" id="MobiDB-lite"/>
    </source>
</evidence>
<gene>
    <name evidence="2" type="ORF">GCM10010365_27760</name>
</gene>
<dbReference type="AlphaFoldDB" id="A0A918UGT5"/>
<feature type="compositionally biased region" description="Basic and acidic residues" evidence="1">
    <location>
        <begin position="28"/>
        <end position="59"/>
    </location>
</feature>
<accession>A0A918UGT5</accession>
<organism evidence="2 3">
    <name type="scientific">Streptomyces poonensis</name>
    <dbReference type="NCBI Taxonomy" id="68255"/>
    <lineage>
        <taxon>Bacteria</taxon>
        <taxon>Bacillati</taxon>
        <taxon>Actinomycetota</taxon>
        <taxon>Actinomycetes</taxon>
        <taxon>Kitasatosporales</taxon>
        <taxon>Streptomycetaceae</taxon>
        <taxon>Streptomyces</taxon>
    </lineage>
</organism>
<name>A0A918UGT5_9ACTN</name>
<feature type="compositionally biased region" description="Basic and acidic residues" evidence="1">
    <location>
        <begin position="1"/>
        <end position="14"/>
    </location>
</feature>
<keyword evidence="3" id="KW-1185">Reference proteome</keyword>
<comment type="caution">
    <text evidence="2">The sequence shown here is derived from an EMBL/GenBank/DDBJ whole genome shotgun (WGS) entry which is preliminary data.</text>
</comment>
<dbReference type="EMBL" id="BMVW01000004">
    <property type="protein sequence ID" value="GGZ07146.1"/>
    <property type="molecule type" value="Genomic_DNA"/>
</dbReference>
<protein>
    <submittedName>
        <fullName evidence="2">Uncharacterized protein</fullName>
    </submittedName>
</protein>
<proteinExistence type="predicted"/>